<organism evidence="1 2">
    <name type="scientific">Clydaea vesicula</name>
    <dbReference type="NCBI Taxonomy" id="447962"/>
    <lineage>
        <taxon>Eukaryota</taxon>
        <taxon>Fungi</taxon>
        <taxon>Fungi incertae sedis</taxon>
        <taxon>Chytridiomycota</taxon>
        <taxon>Chytridiomycota incertae sedis</taxon>
        <taxon>Chytridiomycetes</taxon>
        <taxon>Lobulomycetales</taxon>
        <taxon>Lobulomycetaceae</taxon>
        <taxon>Clydaea</taxon>
    </lineage>
</organism>
<keyword evidence="2" id="KW-1185">Reference proteome</keyword>
<dbReference type="EMBL" id="JADGJW010000442">
    <property type="protein sequence ID" value="KAJ3217136.1"/>
    <property type="molecule type" value="Genomic_DNA"/>
</dbReference>
<reference evidence="1" key="1">
    <citation type="submission" date="2020-05" db="EMBL/GenBank/DDBJ databases">
        <title>Phylogenomic resolution of chytrid fungi.</title>
        <authorList>
            <person name="Stajich J.E."/>
            <person name="Amses K."/>
            <person name="Simmons R."/>
            <person name="Seto K."/>
            <person name="Myers J."/>
            <person name="Bonds A."/>
            <person name="Quandt C.A."/>
            <person name="Barry K."/>
            <person name="Liu P."/>
            <person name="Grigoriev I."/>
            <person name="Longcore J.E."/>
            <person name="James T.Y."/>
        </authorList>
    </citation>
    <scope>NUCLEOTIDE SEQUENCE</scope>
    <source>
        <strain evidence="1">JEL0476</strain>
    </source>
</reference>
<dbReference type="Proteomes" id="UP001211065">
    <property type="component" value="Unassembled WGS sequence"/>
</dbReference>
<dbReference type="AlphaFoldDB" id="A0AAD5TYY2"/>
<gene>
    <name evidence="1" type="ORF">HK099_005592</name>
</gene>
<proteinExistence type="predicted"/>
<sequence>MANNEKSYKQIDILDELLSSPEIENKKFSELVNPLRIAYINGHYALRILNSQILDARFLLQKIDTNPNTCQLKKLIMLTTNRFDFGLDGTDKADYYALIGRLNANQPKRVIWVQNNPWENRYMLLKMGPNTVPKPLLVRPFGFSSLQVTNSLPYNAASSACMYSHPFIEKFHEKAAKAGVNLVKLGWQYGGPTVLSKFKVFVDLPYQTSTMKMYENMAHGVVTMVPTPRFIRENLIPDTATVNFVNLYDTLKVGDDWFKYIEYFNDDFKEYFPYQFDSLEDLKFKIENFNDTFNIREKLPLAWKQENAKSLKLWKEVRK</sequence>
<accession>A0AAD5TYY2</accession>
<comment type="caution">
    <text evidence="1">The sequence shown here is derived from an EMBL/GenBank/DDBJ whole genome shotgun (WGS) entry which is preliminary data.</text>
</comment>
<evidence type="ECO:0000313" key="2">
    <source>
        <dbReference type="Proteomes" id="UP001211065"/>
    </source>
</evidence>
<evidence type="ECO:0000313" key="1">
    <source>
        <dbReference type="EMBL" id="KAJ3217136.1"/>
    </source>
</evidence>
<protein>
    <submittedName>
        <fullName evidence="1">Uncharacterized protein</fullName>
    </submittedName>
</protein>
<name>A0AAD5TYY2_9FUNG</name>